<dbReference type="Gene3D" id="3.40.630.30">
    <property type="match status" value="1"/>
</dbReference>
<dbReference type="OrthoDB" id="280622at2"/>
<protein>
    <submittedName>
        <fullName evidence="3">Acetyltransferase (GNAT) family protein</fullName>
    </submittedName>
</protein>
<dbReference type="PROSITE" id="PS51186">
    <property type="entry name" value="GNAT"/>
    <property type="match status" value="1"/>
</dbReference>
<dbReference type="Pfam" id="PF00583">
    <property type="entry name" value="Acetyltransf_1"/>
    <property type="match status" value="1"/>
</dbReference>
<dbReference type="AlphaFoldDB" id="A0A5C5YUV2"/>
<gene>
    <name evidence="3" type="ORF">Pla123a_13290</name>
</gene>
<evidence type="ECO:0000313" key="4">
    <source>
        <dbReference type="Proteomes" id="UP000318478"/>
    </source>
</evidence>
<feature type="region of interest" description="Disordered" evidence="1">
    <location>
        <begin position="217"/>
        <end position="244"/>
    </location>
</feature>
<feature type="domain" description="N-acetyltransferase" evidence="2">
    <location>
        <begin position="23"/>
        <end position="198"/>
    </location>
</feature>
<dbReference type="InterPro" id="IPR016181">
    <property type="entry name" value="Acyl_CoA_acyltransferase"/>
</dbReference>
<dbReference type="RefSeq" id="WP_146585074.1">
    <property type="nucleotide sequence ID" value="NZ_SJPO01000002.1"/>
</dbReference>
<dbReference type="InterPro" id="IPR000182">
    <property type="entry name" value="GNAT_dom"/>
</dbReference>
<evidence type="ECO:0000313" key="3">
    <source>
        <dbReference type="EMBL" id="TWT78536.1"/>
    </source>
</evidence>
<dbReference type="GO" id="GO:0016747">
    <property type="term" value="F:acyltransferase activity, transferring groups other than amino-acyl groups"/>
    <property type="evidence" value="ECO:0007669"/>
    <property type="project" value="InterPro"/>
</dbReference>
<proteinExistence type="predicted"/>
<accession>A0A5C5YUV2</accession>
<comment type="caution">
    <text evidence="3">The sequence shown here is derived from an EMBL/GenBank/DDBJ whole genome shotgun (WGS) entry which is preliminary data.</text>
</comment>
<keyword evidence="3" id="KW-0808">Transferase</keyword>
<evidence type="ECO:0000259" key="2">
    <source>
        <dbReference type="PROSITE" id="PS51186"/>
    </source>
</evidence>
<name>A0A5C5YUV2_9BACT</name>
<dbReference type="Proteomes" id="UP000318478">
    <property type="component" value="Unassembled WGS sequence"/>
</dbReference>
<sequence>MSFTRFVYRSAKQIARCTPAWLIRIRPFAVLAIPTTRFLDRDDLPAGPPEEAIRWVGSLEEAGLLYGVADAENYAAWDAHSRRAAIVIREGSPIACVWVAAGEYHDPEIALTMTLADRDRWIYAAVVTPPHRGDGVYTRLLSFVGRELHREGVERIALGVVAGNERSLRAHLRWSPARLGGVLAARVLTVPWLRITGRLERVGHAQTGQSVAVVRIPPPAAKPTATAQPPGQTSDPEPAEPTNA</sequence>
<reference evidence="3 4" key="1">
    <citation type="submission" date="2019-02" db="EMBL/GenBank/DDBJ databases">
        <title>Deep-cultivation of Planctomycetes and their phenomic and genomic characterization uncovers novel biology.</title>
        <authorList>
            <person name="Wiegand S."/>
            <person name="Jogler M."/>
            <person name="Boedeker C."/>
            <person name="Pinto D."/>
            <person name="Vollmers J."/>
            <person name="Rivas-Marin E."/>
            <person name="Kohn T."/>
            <person name="Peeters S.H."/>
            <person name="Heuer A."/>
            <person name="Rast P."/>
            <person name="Oberbeckmann S."/>
            <person name="Bunk B."/>
            <person name="Jeske O."/>
            <person name="Meyerdierks A."/>
            <person name="Storesund J.E."/>
            <person name="Kallscheuer N."/>
            <person name="Luecker S."/>
            <person name="Lage O.M."/>
            <person name="Pohl T."/>
            <person name="Merkel B.J."/>
            <person name="Hornburger P."/>
            <person name="Mueller R.-W."/>
            <person name="Bruemmer F."/>
            <person name="Labrenz M."/>
            <person name="Spormann A.M."/>
            <person name="Op Den Camp H."/>
            <person name="Overmann J."/>
            <person name="Amann R."/>
            <person name="Jetten M.S.M."/>
            <person name="Mascher T."/>
            <person name="Medema M.H."/>
            <person name="Devos D.P."/>
            <person name="Kaster A.-K."/>
            <person name="Ovreas L."/>
            <person name="Rohde M."/>
            <person name="Galperin M.Y."/>
            <person name="Jogler C."/>
        </authorList>
    </citation>
    <scope>NUCLEOTIDE SEQUENCE [LARGE SCALE GENOMIC DNA]</scope>
    <source>
        <strain evidence="3 4">Pla123a</strain>
    </source>
</reference>
<organism evidence="3 4">
    <name type="scientific">Posidoniimonas polymericola</name>
    <dbReference type="NCBI Taxonomy" id="2528002"/>
    <lineage>
        <taxon>Bacteria</taxon>
        <taxon>Pseudomonadati</taxon>
        <taxon>Planctomycetota</taxon>
        <taxon>Planctomycetia</taxon>
        <taxon>Pirellulales</taxon>
        <taxon>Lacipirellulaceae</taxon>
        <taxon>Posidoniimonas</taxon>
    </lineage>
</organism>
<dbReference type="SUPFAM" id="SSF55729">
    <property type="entry name" value="Acyl-CoA N-acyltransferases (Nat)"/>
    <property type="match status" value="1"/>
</dbReference>
<keyword evidence="4" id="KW-1185">Reference proteome</keyword>
<evidence type="ECO:0000256" key="1">
    <source>
        <dbReference type="SAM" id="MobiDB-lite"/>
    </source>
</evidence>
<dbReference type="EMBL" id="SJPO01000002">
    <property type="protein sequence ID" value="TWT78536.1"/>
    <property type="molecule type" value="Genomic_DNA"/>
</dbReference>